<dbReference type="AlphaFoldDB" id="A0A6C2UFL3"/>
<dbReference type="RefSeq" id="WP_136060377.1">
    <property type="nucleotide sequence ID" value="NZ_CAAHFH010000001.1"/>
</dbReference>
<dbReference type="Proteomes" id="UP000346198">
    <property type="component" value="Unassembled WGS sequence"/>
</dbReference>
<evidence type="ECO:0000313" key="3">
    <source>
        <dbReference type="Proteomes" id="UP000346198"/>
    </source>
</evidence>
<feature type="chain" id="PRO_5025509912" evidence="1">
    <location>
        <begin position="19"/>
        <end position="772"/>
    </location>
</feature>
<evidence type="ECO:0000256" key="1">
    <source>
        <dbReference type="SAM" id="SignalP"/>
    </source>
</evidence>
<gene>
    <name evidence="2" type="ORF">SCARR_00988</name>
</gene>
<dbReference type="EMBL" id="CAAHFH010000001">
    <property type="protein sequence ID" value="VGO18935.1"/>
    <property type="molecule type" value="Genomic_DNA"/>
</dbReference>
<name>A0A6C2UFL3_9BACT</name>
<feature type="signal peptide" evidence="1">
    <location>
        <begin position="1"/>
        <end position="18"/>
    </location>
</feature>
<evidence type="ECO:0000313" key="2">
    <source>
        <dbReference type="EMBL" id="VGO18935.1"/>
    </source>
</evidence>
<protein>
    <submittedName>
        <fullName evidence="2">Uncharacterized protein</fullName>
    </submittedName>
</protein>
<keyword evidence="1" id="KW-0732">Signal</keyword>
<sequence length="772" mass="82104">MKILVTLILGLTMLSANAENKTIFSTDFTGGTIGEDLTAAYGDSSTWTYSNPSWTNHDGYIVGIAKDFQLVVTTNSVTLAAGDSISQTVKVKTSAMLAGKLVMDVGIGDSNGINGNKFYLSYTANSTFFGNAGFSADTWYYLTSTHTKSETSGNFDVTLSAFDESMTPLGSNSFTKTNLELYNSTSVYVGFRSSKHSEVFGPYQVSSYQIDADIAPAKRTNDNSILLLTPPNALSMTLDAPATMTTGTVFAALYRGIVTSNDVQITAVNVIEQQHAGAFSMVDFSSPLTLTNETDKGSLNIRFDLSGTGLSNGETSTGRVEIVWNEIGQASQTSILSVSAIYDAPPVELSLKPSDGLYMIALDDTPVSGDITLSYVADSISPTNVEISAINFVNTSHSGFSCPTVPPTLPLIDQSPSNYLVSIVFDNSESILKGGETANGTLQIVWNEAAHLENYTNNIPVSATLPLGAITQTDALSNNFDGDDSNDIGPGFQLVQNNGANDPANTNLSDAATGLISFTKTGTLIPTVGFASTGGIDVSKVEGFKLTWIVDNTSDAIDPKNNGWFFGVQNRVFNPTNGSSLWNADPKALGVRISAAEGLDFVNNAGNAVTSETLLAGGSLSKDSYTDGFTIELTVTSNDMWYVTTTGLTVEVNTNGTLSTVLYSDIAELVYPSTYLQAKSQQDVYYNQVTLRPLGDRWIGDPAKLQIGMGTGDGNLNISGSELSDYGTYTLQGTKSLVHTNWIDIASTSGVAEVNWDIPATNTVEFFRVISQ</sequence>
<organism evidence="2 3">
    <name type="scientific">Pontiella sulfatireligans</name>
    <dbReference type="NCBI Taxonomy" id="2750658"/>
    <lineage>
        <taxon>Bacteria</taxon>
        <taxon>Pseudomonadati</taxon>
        <taxon>Kiritimatiellota</taxon>
        <taxon>Kiritimatiellia</taxon>
        <taxon>Kiritimatiellales</taxon>
        <taxon>Pontiellaceae</taxon>
        <taxon>Pontiella</taxon>
    </lineage>
</organism>
<keyword evidence="3" id="KW-1185">Reference proteome</keyword>
<proteinExistence type="predicted"/>
<reference evidence="2 3" key="1">
    <citation type="submission" date="2019-04" db="EMBL/GenBank/DDBJ databases">
        <authorList>
            <person name="Van Vliet M D."/>
        </authorList>
    </citation>
    <scope>NUCLEOTIDE SEQUENCE [LARGE SCALE GENOMIC DNA]</scope>
    <source>
        <strain evidence="2 3">F21</strain>
    </source>
</reference>
<accession>A0A6C2UFL3</accession>